<dbReference type="EMBL" id="CP015267">
    <property type="protein sequence ID" value="ASL14686.1"/>
    <property type="molecule type" value="Genomic_DNA"/>
</dbReference>
<gene>
    <name evidence="1" type="ORF">MYCOZU2_02272</name>
</gene>
<sequence>MTALNERRTYRLGPGERFEWAHHNEPPRSLSANKVNGLWLVTKMGAYADTPALTDKLVEMLQYHDSDAGLINVRLSLWAPW</sequence>
<name>A0A220YAZ7_MYCIT</name>
<accession>A0A220YAZ7</accession>
<evidence type="ECO:0000313" key="2">
    <source>
        <dbReference type="Proteomes" id="UP000198286"/>
    </source>
</evidence>
<dbReference type="Proteomes" id="UP000198286">
    <property type="component" value="Chromosome"/>
</dbReference>
<protein>
    <submittedName>
        <fullName evidence="1">Uncharacterized protein</fullName>
    </submittedName>
</protein>
<evidence type="ECO:0000313" key="1">
    <source>
        <dbReference type="EMBL" id="ASL14686.1"/>
    </source>
</evidence>
<reference evidence="1 2" key="1">
    <citation type="journal article" date="2017" name="Lancet Infect. Dis.">
        <title>Global outbreak of severe Mycobacterium chimaera disease after cardiac surgery: a molecular epidemiological study.</title>
        <authorList>
            <person name="van Ingen J."/>
            <person name="Kohl T."/>
            <person name="Kranzer K."/>
            <person name="Hasse B."/>
            <person name="Keller P."/>
            <person name="Szafranska A."/>
            <person name="Hillemann D."/>
            <person name="Chand M."/>
            <person name="Schreiber P."/>
            <person name="Sommerstein R."/>
            <person name="Berger C."/>
            <person name="Genoni M."/>
            <person name="Ruegg C."/>
            <person name="Troillet N."/>
            <person name="Widmer A.F."/>
            <person name="Becker S.L."/>
            <person name="Herrmann M."/>
            <person name="Eckmanns T."/>
            <person name="Haller S."/>
            <person name="Hoeller C."/>
            <person name="Debast S.B."/>
            <person name="Wolfhagen M.J."/>
            <person name="Hopman J."/>
            <person name="Kluytmans J."/>
            <person name="Langelaar M."/>
            <person name="Notermans D.W."/>
            <person name="ten Oever J."/>
            <person name="van den Barselaar P."/>
            <person name="Vonk A.B.A."/>
            <person name="Vos M.C."/>
            <person name="Ahmed N."/>
            <person name="Brown T."/>
            <person name="Crook D."/>
            <person name="Lamagni T."/>
            <person name="Phin N."/>
            <person name="Smith E.G."/>
            <person name="Zambon M."/>
            <person name="Serr A."/>
            <person name="Goetting T."/>
            <person name="Ebner W."/>
            <person name="Thuermer A."/>
            <person name="Utpatel C."/>
            <person name="Sproer C."/>
            <person name="Bunk B."/>
            <person name="Nubel U."/>
            <person name="Bloemberg G."/>
            <person name="Bottger E."/>
            <person name="Niemann S."/>
            <person name="Wagner D."/>
            <person name="Sax H."/>
        </authorList>
    </citation>
    <scope>NUCLEOTIDE SEQUENCE [LARGE SCALE GENOMIC DNA]</scope>
    <source>
        <strain evidence="1 2">ZUERICH-2</strain>
    </source>
</reference>
<organism evidence="1 2">
    <name type="scientific">Mycobacterium intracellulare subsp. chimaera</name>
    <dbReference type="NCBI Taxonomy" id="222805"/>
    <lineage>
        <taxon>Bacteria</taxon>
        <taxon>Bacillati</taxon>
        <taxon>Actinomycetota</taxon>
        <taxon>Actinomycetes</taxon>
        <taxon>Mycobacteriales</taxon>
        <taxon>Mycobacteriaceae</taxon>
        <taxon>Mycobacterium</taxon>
        <taxon>Mycobacterium avium complex (MAC)</taxon>
    </lineage>
</organism>
<dbReference type="AlphaFoldDB" id="A0A220YAZ7"/>
<proteinExistence type="predicted"/>